<gene>
    <name evidence="1" type="ORF">SAPINGB_P005052</name>
</gene>
<reference evidence="1 2" key="1">
    <citation type="submission" date="2019-09" db="EMBL/GenBank/DDBJ databases">
        <authorList>
            <person name="Brejova B."/>
        </authorList>
    </citation>
    <scope>NUCLEOTIDE SEQUENCE [LARGE SCALE GENOMIC DNA]</scope>
</reference>
<dbReference type="GeneID" id="43583867"/>
<dbReference type="Proteomes" id="UP000398389">
    <property type="component" value="Unassembled WGS sequence"/>
</dbReference>
<name>A0A5E8C5F9_9ASCO</name>
<evidence type="ECO:0000313" key="2">
    <source>
        <dbReference type="Proteomes" id="UP000398389"/>
    </source>
</evidence>
<organism evidence="1 2">
    <name type="scientific">Magnusiomyces paraingens</name>
    <dbReference type="NCBI Taxonomy" id="2606893"/>
    <lineage>
        <taxon>Eukaryota</taxon>
        <taxon>Fungi</taxon>
        <taxon>Dikarya</taxon>
        <taxon>Ascomycota</taxon>
        <taxon>Saccharomycotina</taxon>
        <taxon>Dipodascomycetes</taxon>
        <taxon>Dipodascales</taxon>
        <taxon>Dipodascaceae</taxon>
        <taxon>Magnusiomyces</taxon>
    </lineage>
</organism>
<sequence length="246" mass="28959">MSYAKISKLVKARKPDIITNDVSHAVRLVDDKHWGFRGSIALDVMHIDGQMTKKIRKTVVDGQYLPYIFFVQRFNNWVHKYCFHVIVSARDGHLLTHTEFEQYQQKFFGLMSSHMTWEKFSGVRFESEGALLKPYEDEWLMMLGFTQFQMRNTVKPDYIVADIFKAIELIFDWDSDLGPSISLFNIRRIKMEDIKVLAHDGSGIRRVPVFKDLREELARTRFEYILCPQRFDYGINGSMSVFCPFM</sequence>
<keyword evidence="2" id="KW-1185">Reference proteome</keyword>
<proteinExistence type="predicted"/>
<dbReference type="EMBL" id="CABVLU010000004">
    <property type="protein sequence ID" value="VVT56426.1"/>
    <property type="molecule type" value="Genomic_DNA"/>
</dbReference>
<dbReference type="RefSeq" id="XP_031855658.1">
    <property type="nucleotide sequence ID" value="XM_031999767.1"/>
</dbReference>
<evidence type="ECO:0000313" key="1">
    <source>
        <dbReference type="EMBL" id="VVT56426.1"/>
    </source>
</evidence>
<dbReference type="AlphaFoldDB" id="A0A5E8C5F9"/>
<protein>
    <submittedName>
        <fullName evidence="1">Uncharacterized protein</fullName>
    </submittedName>
</protein>
<accession>A0A5E8C5F9</accession>